<name>A0ABW6M3X4_9ACTN</name>
<feature type="region of interest" description="Disordered" evidence="1">
    <location>
        <begin position="274"/>
        <end position="294"/>
    </location>
</feature>
<keyword evidence="3" id="KW-1185">Reference proteome</keyword>
<reference evidence="2 3" key="1">
    <citation type="submission" date="2024-10" db="EMBL/GenBank/DDBJ databases">
        <title>The Natural Products Discovery Center: Release of the First 8490 Sequenced Strains for Exploring Actinobacteria Biosynthetic Diversity.</title>
        <authorList>
            <person name="Kalkreuter E."/>
            <person name="Kautsar S.A."/>
            <person name="Yang D."/>
            <person name="Bader C.D."/>
            <person name="Teijaro C.N."/>
            <person name="Fluegel L."/>
            <person name="Davis C.M."/>
            <person name="Simpson J.R."/>
            <person name="Lauterbach L."/>
            <person name="Steele A.D."/>
            <person name="Gui C."/>
            <person name="Meng S."/>
            <person name="Li G."/>
            <person name="Viehrig K."/>
            <person name="Ye F."/>
            <person name="Su P."/>
            <person name="Kiefer A.F."/>
            <person name="Nichols A."/>
            <person name="Cepeda A.J."/>
            <person name="Yan W."/>
            <person name="Fan B."/>
            <person name="Jiang Y."/>
            <person name="Adhikari A."/>
            <person name="Zheng C.-J."/>
            <person name="Schuster L."/>
            <person name="Cowan T.M."/>
            <person name="Smanski M.J."/>
            <person name="Chevrette M.G."/>
            <person name="De Carvalho L.P.S."/>
            <person name="Shen B."/>
        </authorList>
    </citation>
    <scope>NUCLEOTIDE SEQUENCE [LARGE SCALE GENOMIC DNA]</scope>
    <source>
        <strain evidence="2 3">NPDC006488</strain>
    </source>
</reference>
<evidence type="ECO:0000313" key="3">
    <source>
        <dbReference type="Proteomes" id="UP001601303"/>
    </source>
</evidence>
<evidence type="ECO:0000313" key="2">
    <source>
        <dbReference type="EMBL" id="MFE9600843.1"/>
    </source>
</evidence>
<accession>A0ABW6M3X4</accession>
<proteinExistence type="predicted"/>
<feature type="compositionally biased region" description="Gly residues" evidence="1">
    <location>
        <begin position="539"/>
        <end position="553"/>
    </location>
</feature>
<dbReference type="Proteomes" id="UP001601303">
    <property type="component" value="Unassembled WGS sequence"/>
</dbReference>
<feature type="region of interest" description="Disordered" evidence="1">
    <location>
        <begin position="339"/>
        <end position="591"/>
    </location>
</feature>
<gene>
    <name evidence="2" type="ORF">ACFYNQ_20015</name>
</gene>
<dbReference type="EMBL" id="JBIAHM010000006">
    <property type="protein sequence ID" value="MFE9600843.1"/>
    <property type="molecule type" value="Genomic_DNA"/>
</dbReference>
<evidence type="ECO:0000256" key="1">
    <source>
        <dbReference type="SAM" id="MobiDB-lite"/>
    </source>
</evidence>
<comment type="caution">
    <text evidence="2">The sequence shown here is derived from an EMBL/GenBank/DDBJ whole genome shotgun (WGS) entry which is preliminary data.</text>
</comment>
<dbReference type="RefSeq" id="WP_388107606.1">
    <property type="nucleotide sequence ID" value="NZ_JBIAHM010000006.1"/>
</dbReference>
<feature type="compositionally biased region" description="Low complexity" evidence="1">
    <location>
        <begin position="426"/>
        <end position="445"/>
    </location>
</feature>
<feature type="compositionally biased region" description="Basic and acidic residues" evidence="1">
    <location>
        <begin position="582"/>
        <end position="591"/>
    </location>
</feature>
<protein>
    <submittedName>
        <fullName evidence="2">Uncharacterized protein</fullName>
    </submittedName>
</protein>
<feature type="compositionally biased region" description="Basic and acidic residues" evidence="1">
    <location>
        <begin position="554"/>
        <end position="569"/>
    </location>
</feature>
<feature type="compositionally biased region" description="Low complexity" evidence="1">
    <location>
        <begin position="499"/>
        <end position="517"/>
    </location>
</feature>
<feature type="compositionally biased region" description="Polar residues" evidence="1">
    <location>
        <begin position="372"/>
        <end position="382"/>
    </location>
</feature>
<organism evidence="2 3">
    <name type="scientific">Streptomyces hokutonensis</name>
    <dbReference type="NCBI Taxonomy" id="1306990"/>
    <lineage>
        <taxon>Bacteria</taxon>
        <taxon>Bacillati</taxon>
        <taxon>Actinomycetota</taxon>
        <taxon>Actinomycetes</taxon>
        <taxon>Kitasatosporales</taxon>
        <taxon>Streptomycetaceae</taxon>
        <taxon>Streptomyces</taxon>
    </lineage>
</organism>
<sequence length="591" mass="60235">MTDKHEADLDRISTRNTYTDFTRSAEELPQGGGLFTRMVNGTLRAAAEKSPYAKAVHDSTDFDSSDLGLNQLLDLIEQTDPEDLESSGKALWDARDAIKAAATELDGHINRVEWIGESGEAFRVWGSNLVTNTQHLSDYAGAAGDQITAAAVGLASVRGAMPSRDTAADRKRPHAFTETEKVANKAEYTAAVKVEKDRQEAINQMNRLASYYSVSEEGMASLPVKQPEFSSMPDVGVPKPAAEYRVEPVSNTRSDGVTGPVSPTSHHVTVVTAGDATGHGTSETPTPAKHLPDRITHPDIPVGTNIDSVGALPPASLTPVNGHTPPVAGTPATGVGPVGGFDSGFGAPMPNGTSSRNMGAGVRTPASAQGRVGTSGSNTSGRSAGRGAANQMGRAAAPGQSAGRGGAAGAKSSPMGRGISGGTPRAGGASSSRTTGGSATGAGRTNGVVGGRPSNAAGKSAQGGAKMPRGTVIGAEEAANSRSATSRPGQRGVFGAPEPTGRTGSSKGSPRSGTSSSEAVTGRPAERNTAARAERNGMTRGGAGLVRGPGGHGKPGEEPSAQRDPRPDCLTEDDETHLPTSPRRDVPPVIN</sequence>